<feature type="compositionally biased region" description="Basic and acidic residues" evidence="1">
    <location>
        <begin position="780"/>
        <end position="801"/>
    </location>
</feature>
<sequence length="807" mass="90549">MDLYPTMIAAGTLTRDDTRRIGQTLHACLRNSQLLSGTRTDLLSFLQQLIEDLQKGALPSHPFVFVHILGIYRERKLYDEGYALWQWLVQQDDTHVSQAVYGAAIEMMAYGKKLRLYELENLYVDALKRFPGTFAEYHLSPDAIVPDRSQPIVIAGVPITLLQGILTARLLHNDWKNAYLALDTALRLYPCQLPSRFFEMFMEKRPLGEAYTTFLVACRAGNVLRPSHVTSLLSKIRNSIEPCDALGDRIVLVRAIANALYAYLEAGGSLDPIHVGQFLISFGSLLPQPAPGNDYQGDLASLRNRIITFAHGTLSSLFQAGMPPSSNVLIALVFLAGRLRVPDLLRVSLQDAETAQVDLGDIGTRGVMTSAGQTGAKDVIEETWTRIAHKAASNGRQIEWKDWVSFAKACKRADHVDYFRNQLQEQEHAIPASYKDLIMVALDEEMPHFERTMDISRSEEFENELGELNQQIKNISAVVMSGQRLDIRNTPFYMFLDPKKPPLARLEDMQKVYNEYTIDPHQPPPENSAVPAALSPTGLPLDELRFANWVSIVELMDQAHRSIHDRLDNLKRFGEDIALKEKRYPLNRKSPRLLALPYLKEHVKNLRDISVGQSATRKSYTPKLITPSPPNDARSIKDASNSETKPPRFPKPLRIIKHARGSSYRQIDISPDAQFPDSSQTISSRPPTNNLQVLYHMFPSGGKILKPAAASSEADASESDAAAASNNILPGLPRNPAFKAPSIKKYVSIKATHEAPAPKPRISRHPLGRRKHVNNHSFRNYREDQKEGGRGSEEGEWRGWRWGDVGE</sequence>
<name>A0ABR3QSJ7_9PLEO</name>
<proteinExistence type="predicted"/>
<dbReference type="EMBL" id="JAKJXO020000016">
    <property type="protein sequence ID" value="KAL1595131.1"/>
    <property type="molecule type" value="Genomic_DNA"/>
</dbReference>
<feature type="region of interest" description="Disordered" evidence="1">
    <location>
        <begin position="751"/>
        <end position="807"/>
    </location>
</feature>
<gene>
    <name evidence="2" type="ORF">SLS60_009819</name>
</gene>
<evidence type="ECO:0000256" key="1">
    <source>
        <dbReference type="SAM" id="MobiDB-lite"/>
    </source>
</evidence>
<comment type="caution">
    <text evidence="2">The sequence shown here is derived from an EMBL/GenBank/DDBJ whole genome shotgun (WGS) entry which is preliminary data.</text>
</comment>
<feature type="region of interest" description="Disordered" evidence="1">
    <location>
        <begin position="667"/>
        <end position="688"/>
    </location>
</feature>
<feature type="compositionally biased region" description="Basic residues" evidence="1">
    <location>
        <begin position="761"/>
        <end position="774"/>
    </location>
</feature>
<protein>
    <submittedName>
        <fullName evidence="2">Uncharacterized protein</fullName>
    </submittedName>
</protein>
<feature type="region of interest" description="Disordered" evidence="1">
    <location>
        <begin position="617"/>
        <end position="653"/>
    </location>
</feature>
<evidence type="ECO:0000313" key="3">
    <source>
        <dbReference type="Proteomes" id="UP001521785"/>
    </source>
</evidence>
<accession>A0ABR3QSJ7</accession>
<dbReference type="Proteomes" id="UP001521785">
    <property type="component" value="Unassembled WGS sequence"/>
</dbReference>
<reference evidence="2 3" key="1">
    <citation type="submission" date="2024-02" db="EMBL/GenBank/DDBJ databases">
        <title>De novo assembly and annotation of 12 fungi associated with fruit tree decline syndrome in Ontario, Canada.</title>
        <authorList>
            <person name="Sulman M."/>
            <person name="Ellouze W."/>
            <person name="Ilyukhin E."/>
        </authorList>
    </citation>
    <scope>NUCLEOTIDE SEQUENCE [LARGE SCALE GENOMIC DNA]</scope>
    <source>
        <strain evidence="2 3">M42-189</strain>
    </source>
</reference>
<evidence type="ECO:0000313" key="2">
    <source>
        <dbReference type="EMBL" id="KAL1595131.1"/>
    </source>
</evidence>
<feature type="compositionally biased region" description="Polar residues" evidence="1">
    <location>
        <begin position="676"/>
        <end position="688"/>
    </location>
</feature>
<organism evidence="2 3">
    <name type="scientific">Paraconiothyrium brasiliense</name>
    <dbReference type="NCBI Taxonomy" id="300254"/>
    <lineage>
        <taxon>Eukaryota</taxon>
        <taxon>Fungi</taxon>
        <taxon>Dikarya</taxon>
        <taxon>Ascomycota</taxon>
        <taxon>Pezizomycotina</taxon>
        <taxon>Dothideomycetes</taxon>
        <taxon>Pleosporomycetidae</taxon>
        <taxon>Pleosporales</taxon>
        <taxon>Massarineae</taxon>
        <taxon>Didymosphaeriaceae</taxon>
        <taxon>Paraconiothyrium</taxon>
    </lineage>
</organism>
<keyword evidence="3" id="KW-1185">Reference proteome</keyword>